<dbReference type="GO" id="GO:1904680">
    <property type="term" value="F:peptide transmembrane transporter activity"/>
    <property type="evidence" value="ECO:0007669"/>
    <property type="project" value="TreeGrafter"/>
</dbReference>
<evidence type="ECO:0000256" key="2">
    <source>
        <dbReference type="ARBA" id="ARBA00005695"/>
    </source>
</evidence>
<keyword evidence="8" id="KW-1185">Reference proteome</keyword>
<dbReference type="PANTHER" id="PTHR30290:SF10">
    <property type="entry name" value="PERIPLASMIC OLIGOPEPTIDE-BINDING PROTEIN-RELATED"/>
    <property type="match status" value="1"/>
</dbReference>
<dbReference type="OrthoDB" id="9803988at2"/>
<sequence>MKPLAPLFAVLALAACAPAPDDGPLAVSVIGDRPAVVDPSQKPVGTASALLLSAVAQGLVRFDAAGQIEPGLAIRWDVSDDGLYYTFRIADNAGIDAGHVARWLRAAIGPTSRNPLQPVLGAVAEIVAVTPEVIEIRLIGPRPDLLPLFAQPQLAVLANGAGTGPFRIEARRGSSLLLAPVDPAVEATPEAIARSKLRLRAEPAARAVARFAADRAAVVLGGGFADLAIARAASPAADALRFDPAPGLFGFAVTTRGGFTGVADNRRALAMALDRGRIAGAFGGGWRPAATLLPGTLVDRQTPATPDWIDTPLADRLTLARETIATWLAAEGTPPVVRVAMPEGPGARMLFALVEAHWRAIGVSTVRVGADAEADLTLVDLVAPGESAAWYLRRFECVRSIVCSGEADAALTAARDAATLPERAARLADADTRLTQISAFIPVAQPLRWSLVSRRLTGWQDNRRAAHPLDQLRPR</sequence>
<evidence type="ECO:0000256" key="1">
    <source>
        <dbReference type="ARBA" id="ARBA00004418"/>
    </source>
</evidence>
<evidence type="ECO:0000259" key="6">
    <source>
        <dbReference type="Pfam" id="PF00496"/>
    </source>
</evidence>
<organism evidence="7 8">
    <name type="scientific">Alterirhizorhabdus solaris</name>
    <dbReference type="NCBI Taxonomy" id="2529389"/>
    <lineage>
        <taxon>Bacteria</taxon>
        <taxon>Pseudomonadati</taxon>
        <taxon>Pseudomonadota</taxon>
        <taxon>Alphaproteobacteria</taxon>
        <taxon>Sphingomonadales</taxon>
        <taxon>Rhizorhabdaceae</taxon>
        <taxon>Alterirhizorhabdus</taxon>
    </lineage>
</organism>
<dbReference type="Gene3D" id="3.40.190.10">
    <property type="entry name" value="Periplasmic binding protein-like II"/>
    <property type="match status" value="1"/>
</dbReference>
<dbReference type="PROSITE" id="PS51257">
    <property type="entry name" value="PROKAR_LIPOPROTEIN"/>
    <property type="match status" value="1"/>
</dbReference>
<protein>
    <submittedName>
        <fullName evidence="7">ABC transporter substrate-binding protein</fullName>
    </submittedName>
</protein>
<keyword evidence="3" id="KW-0813">Transport</keyword>
<accession>A0A558QYV7</accession>
<name>A0A558QYV7_9SPHN</name>
<dbReference type="Gene3D" id="3.10.105.10">
    <property type="entry name" value="Dipeptide-binding Protein, Domain 3"/>
    <property type="match status" value="1"/>
</dbReference>
<comment type="similarity">
    <text evidence="2">Belongs to the bacterial solute-binding protein 5 family.</text>
</comment>
<dbReference type="Pfam" id="PF00496">
    <property type="entry name" value="SBP_bac_5"/>
    <property type="match status" value="1"/>
</dbReference>
<dbReference type="EMBL" id="VNIM01000066">
    <property type="protein sequence ID" value="TVV72344.1"/>
    <property type="molecule type" value="Genomic_DNA"/>
</dbReference>
<proteinExistence type="inferred from homology"/>
<evidence type="ECO:0000256" key="4">
    <source>
        <dbReference type="ARBA" id="ARBA00022729"/>
    </source>
</evidence>
<evidence type="ECO:0000256" key="3">
    <source>
        <dbReference type="ARBA" id="ARBA00022448"/>
    </source>
</evidence>
<evidence type="ECO:0000256" key="5">
    <source>
        <dbReference type="SAM" id="SignalP"/>
    </source>
</evidence>
<dbReference type="RefSeq" id="WP_145153503.1">
    <property type="nucleotide sequence ID" value="NZ_VNIM01000066.1"/>
</dbReference>
<evidence type="ECO:0000313" key="8">
    <source>
        <dbReference type="Proteomes" id="UP000318681"/>
    </source>
</evidence>
<dbReference type="InterPro" id="IPR000914">
    <property type="entry name" value="SBP_5_dom"/>
</dbReference>
<evidence type="ECO:0000313" key="7">
    <source>
        <dbReference type="EMBL" id="TVV72344.1"/>
    </source>
</evidence>
<dbReference type="SUPFAM" id="SSF53850">
    <property type="entry name" value="Periplasmic binding protein-like II"/>
    <property type="match status" value="1"/>
</dbReference>
<gene>
    <name evidence="7" type="ORF">FOY91_14650</name>
</gene>
<keyword evidence="4 5" id="KW-0732">Signal</keyword>
<dbReference type="Proteomes" id="UP000318681">
    <property type="component" value="Unassembled WGS sequence"/>
</dbReference>
<dbReference type="AlphaFoldDB" id="A0A558QYV7"/>
<dbReference type="GO" id="GO:0030313">
    <property type="term" value="C:cell envelope"/>
    <property type="evidence" value="ECO:0007669"/>
    <property type="project" value="UniProtKB-SubCell"/>
</dbReference>
<dbReference type="GO" id="GO:0015833">
    <property type="term" value="P:peptide transport"/>
    <property type="evidence" value="ECO:0007669"/>
    <property type="project" value="TreeGrafter"/>
</dbReference>
<comment type="caution">
    <text evidence="7">The sequence shown here is derived from an EMBL/GenBank/DDBJ whole genome shotgun (WGS) entry which is preliminary data.</text>
</comment>
<feature type="chain" id="PRO_5022002321" evidence="5">
    <location>
        <begin position="20"/>
        <end position="475"/>
    </location>
</feature>
<feature type="domain" description="Solute-binding protein family 5" evidence="6">
    <location>
        <begin position="67"/>
        <end position="364"/>
    </location>
</feature>
<dbReference type="PANTHER" id="PTHR30290">
    <property type="entry name" value="PERIPLASMIC BINDING COMPONENT OF ABC TRANSPORTER"/>
    <property type="match status" value="1"/>
</dbReference>
<comment type="subcellular location">
    <subcellularLocation>
        <location evidence="1">Periplasm</location>
    </subcellularLocation>
</comment>
<dbReference type="InterPro" id="IPR039424">
    <property type="entry name" value="SBP_5"/>
</dbReference>
<reference evidence="7 8" key="1">
    <citation type="submission" date="2019-07" db="EMBL/GenBank/DDBJ databases">
        <title>Sphingomonas solaris sp. nov., isolated from a solar panel from Boston, Massachusetts.</title>
        <authorList>
            <person name="Tanner K."/>
            <person name="Pascual J."/>
            <person name="Mancuso C."/>
            <person name="Pereto J."/>
            <person name="Khalil A."/>
            <person name="Vilanova C."/>
        </authorList>
    </citation>
    <scope>NUCLEOTIDE SEQUENCE [LARGE SCALE GENOMIC DNA]</scope>
    <source>
        <strain evidence="7 8">R4DWN</strain>
    </source>
</reference>
<feature type="signal peptide" evidence="5">
    <location>
        <begin position="1"/>
        <end position="19"/>
    </location>
</feature>